<name>A0A1S4ECF9_DIACI</name>
<dbReference type="AlphaFoldDB" id="A0A1S4ECF9"/>
<feature type="coiled-coil region" evidence="1">
    <location>
        <begin position="17"/>
        <end position="58"/>
    </location>
</feature>
<evidence type="ECO:0000313" key="3">
    <source>
        <dbReference type="RefSeq" id="XP_017299767.1"/>
    </source>
</evidence>
<sequence>MLNDELEHLIPSFKDCINNLRKENKNYLQSIHNLENEVKEYRQKIESYSNIKDILDEKVDSIAVEKYKNMKPDMIANIVNQWKRNAQYYKQKELSDRNRYMELQEELKRYKQDNVKCKTSLDSLQQEVKILRNVVERQKTDKSSTDMNNYIGINSDDDLDLIESSSKTSSSELKRPNTSFVNVSPFLSIRTGNEIDLRV</sequence>
<gene>
    <name evidence="3" type="primary">LOC103509692</name>
</gene>
<proteinExistence type="predicted"/>
<dbReference type="PaxDb" id="121845-A0A1S4ECF9"/>
<keyword evidence="2" id="KW-1185">Reference proteome</keyword>
<protein>
    <submittedName>
        <fullName evidence="3">Uncharacterized protein LOC103509692</fullName>
    </submittedName>
</protein>
<keyword evidence="1" id="KW-0175">Coiled coil</keyword>
<dbReference type="Proteomes" id="UP000079169">
    <property type="component" value="Unplaced"/>
</dbReference>
<organism evidence="2 3">
    <name type="scientific">Diaphorina citri</name>
    <name type="common">Asian citrus psyllid</name>
    <dbReference type="NCBI Taxonomy" id="121845"/>
    <lineage>
        <taxon>Eukaryota</taxon>
        <taxon>Metazoa</taxon>
        <taxon>Ecdysozoa</taxon>
        <taxon>Arthropoda</taxon>
        <taxon>Hexapoda</taxon>
        <taxon>Insecta</taxon>
        <taxon>Pterygota</taxon>
        <taxon>Neoptera</taxon>
        <taxon>Paraneoptera</taxon>
        <taxon>Hemiptera</taxon>
        <taxon>Sternorrhyncha</taxon>
        <taxon>Psylloidea</taxon>
        <taxon>Psyllidae</taxon>
        <taxon>Diaphorininae</taxon>
        <taxon>Diaphorina</taxon>
    </lineage>
</organism>
<dbReference type="RefSeq" id="XP_017299767.1">
    <property type="nucleotide sequence ID" value="XM_017444278.2"/>
</dbReference>
<feature type="coiled-coil region" evidence="1">
    <location>
        <begin position="100"/>
        <end position="141"/>
    </location>
</feature>
<reference evidence="3" key="1">
    <citation type="submission" date="2025-08" db="UniProtKB">
        <authorList>
            <consortium name="RefSeq"/>
        </authorList>
    </citation>
    <scope>IDENTIFICATION</scope>
</reference>
<evidence type="ECO:0000256" key="1">
    <source>
        <dbReference type="SAM" id="Coils"/>
    </source>
</evidence>
<accession>A0A1S4ECF9</accession>
<dbReference type="KEGG" id="dci:103509692"/>
<evidence type="ECO:0000313" key="2">
    <source>
        <dbReference type="Proteomes" id="UP000079169"/>
    </source>
</evidence>
<dbReference type="GeneID" id="103509692"/>